<protein>
    <submittedName>
        <fullName evidence="3">Dynein light chain</fullName>
    </submittedName>
</protein>
<dbReference type="Proteomes" id="UP000271098">
    <property type="component" value="Unassembled WGS sequence"/>
</dbReference>
<evidence type="ECO:0000313" key="3">
    <source>
        <dbReference type="WBParaSite" id="GPUH_0001287101-mRNA-1"/>
    </source>
</evidence>
<keyword evidence="2" id="KW-1185">Reference proteome</keyword>
<reference evidence="3" key="1">
    <citation type="submission" date="2016-06" db="UniProtKB">
        <authorList>
            <consortium name="WormBaseParasite"/>
        </authorList>
    </citation>
    <scope>IDENTIFICATION</scope>
</reference>
<gene>
    <name evidence="1" type="ORF">GPUH_LOCUS12857</name>
</gene>
<reference evidence="1 2" key="2">
    <citation type="submission" date="2018-11" db="EMBL/GenBank/DDBJ databases">
        <authorList>
            <consortium name="Pathogen Informatics"/>
        </authorList>
    </citation>
    <scope>NUCLEOTIDE SEQUENCE [LARGE SCALE GENOMIC DNA]</scope>
</reference>
<dbReference type="AlphaFoldDB" id="A0A183DVW6"/>
<dbReference type="EMBL" id="UYRT01079665">
    <property type="protein sequence ID" value="VDN21164.1"/>
    <property type="molecule type" value="Genomic_DNA"/>
</dbReference>
<organism evidence="3">
    <name type="scientific">Gongylonema pulchrum</name>
    <dbReference type="NCBI Taxonomy" id="637853"/>
    <lineage>
        <taxon>Eukaryota</taxon>
        <taxon>Metazoa</taxon>
        <taxon>Ecdysozoa</taxon>
        <taxon>Nematoda</taxon>
        <taxon>Chromadorea</taxon>
        <taxon>Rhabditida</taxon>
        <taxon>Spirurina</taxon>
        <taxon>Spiruromorpha</taxon>
        <taxon>Spiruroidea</taxon>
        <taxon>Gongylonematidae</taxon>
        <taxon>Gongylonema</taxon>
    </lineage>
</organism>
<evidence type="ECO:0000313" key="2">
    <source>
        <dbReference type="Proteomes" id="UP000271098"/>
    </source>
</evidence>
<dbReference type="OrthoDB" id="5826249at2759"/>
<sequence length="80" mass="9320">MDQRDKEEALMGEEDSSEAMLFARLFRGDSGVRFNFDEARVFLRDPHIALIASDLTVDENLDNIERLLDRIRRINSMSVF</sequence>
<accession>A0A183DVW6</accession>
<proteinExistence type="predicted"/>
<evidence type="ECO:0000313" key="1">
    <source>
        <dbReference type="EMBL" id="VDN21164.1"/>
    </source>
</evidence>
<dbReference type="WBParaSite" id="GPUH_0001287101-mRNA-1">
    <property type="protein sequence ID" value="GPUH_0001287101-mRNA-1"/>
    <property type="gene ID" value="GPUH_0001287101"/>
</dbReference>
<name>A0A183DVW6_9BILA</name>